<dbReference type="AlphaFoldDB" id="A0A7C0ZE75"/>
<feature type="domain" description="Putative zinc-finger" evidence="1">
    <location>
        <begin position="4"/>
        <end position="37"/>
    </location>
</feature>
<reference evidence="2" key="1">
    <citation type="journal article" date="2020" name="mSystems">
        <title>Genome- and Community-Level Interaction Insights into Carbon Utilization and Element Cycling Functions of Hydrothermarchaeota in Hydrothermal Sediment.</title>
        <authorList>
            <person name="Zhou Z."/>
            <person name="Liu Y."/>
            <person name="Xu W."/>
            <person name="Pan J."/>
            <person name="Luo Z.H."/>
            <person name="Li M."/>
        </authorList>
    </citation>
    <scope>NUCLEOTIDE SEQUENCE [LARGE SCALE GENOMIC DNA]</scope>
    <source>
        <strain evidence="2">HyVt-102</strain>
    </source>
</reference>
<sequence length="81" mass="9840">MMGCREMVDLLGEYMERELAEEVCQCIEKHLNECDRCKNLYETYREVIELCQELFGNKCVFYAKKKELLEFLRNKLNYKEV</sequence>
<proteinExistence type="predicted"/>
<dbReference type="EMBL" id="DQWE01000167">
    <property type="protein sequence ID" value="HDI82841.1"/>
    <property type="molecule type" value="Genomic_DNA"/>
</dbReference>
<comment type="caution">
    <text evidence="2">The sequence shown here is derived from an EMBL/GenBank/DDBJ whole genome shotgun (WGS) entry which is preliminary data.</text>
</comment>
<evidence type="ECO:0000313" key="2">
    <source>
        <dbReference type="EMBL" id="HDI82841.1"/>
    </source>
</evidence>
<name>A0A7C0ZE75_UNCW3</name>
<gene>
    <name evidence="2" type="ORF">ENF18_03500</name>
</gene>
<evidence type="ECO:0000259" key="1">
    <source>
        <dbReference type="Pfam" id="PF13490"/>
    </source>
</evidence>
<protein>
    <submittedName>
        <fullName evidence="2">Zf-HC2 domain-containing protein</fullName>
    </submittedName>
</protein>
<dbReference type="InterPro" id="IPR027383">
    <property type="entry name" value="Znf_put"/>
</dbReference>
<dbReference type="Pfam" id="PF13490">
    <property type="entry name" value="zf-HC2"/>
    <property type="match status" value="1"/>
</dbReference>
<accession>A0A7C0ZE75</accession>
<dbReference type="Proteomes" id="UP000885847">
    <property type="component" value="Unassembled WGS sequence"/>
</dbReference>
<organism evidence="2">
    <name type="scientific">candidate division WOR-3 bacterium</name>
    <dbReference type="NCBI Taxonomy" id="2052148"/>
    <lineage>
        <taxon>Bacteria</taxon>
        <taxon>Bacteria division WOR-3</taxon>
    </lineage>
</organism>